<organism evidence="4 5">
    <name type="scientific">Flavobacterium flavipallidum</name>
    <dbReference type="NCBI Taxonomy" id="3139140"/>
    <lineage>
        <taxon>Bacteria</taxon>
        <taxon>Pseudomonadati</taxon>
        <taxon>Bacteroidota</taxon>
        <taxon>Flavobacteriia</taxon>
        <taxon>Flavobacteriales</taxon>
        <taxon>Flavobacteriaceae</taxon>
        <taxon>Flavobacterium</taxon>
    </lineage>
</organism>
<dbReference type="Gene3D" id="3.60.20.10">
    <property type="entry name" value="Glutamine Phosphoribosylpyrophosphate, subunit 1, domain 1"/>
    <property type="match status" value="1"/>
</dbReference>
<dbReference type="SUPFAM" id="SSF53271">
    <property type="entry name" value="PRTase-like"/>
    <property type="match status" value="1"/>
</dbReference>
<comment type="caution">
    <text evidence="4">The sequence shown here is derived from an EMBL/GenBank/DDBJ whole genome shotgun (WGS) entry which is preliminary data.</text>
</comment>
<dbReference type="PANTHER" id="PTHR11907">
    <property type="entry name" value="AMIDOPHOSPHORIBOSYLTRANSFERASE"/>
    <property type="match status" value="1"/>
</dbReference>
<dbReference type="RefSeq" id="WP_341700469.1">
    <property type="nucleotide sequence ID" value="NZ_JBBYHU010000016.1"/>
</dbReference>
<dbReference type="Proteomes" id="UP001398556">
    <property type="component" value="Unassembled WGS sequence"/>
</dbReference>
<evidence type="ECO:0000256" key="2">
    <source>
        <dbReference type="ARBA" id="ARBA00022962"/>
    </source>
</evidence>
<proteinExistence type="predicted"/>
<name>A0ABU9HM80_9FLAO</name>
<gene>
    <name evidence="4" type="ORF">AAEO59_09340</name>
</gene>
<sequence length="632" mass="71638">MSDALKHECGIALVRLLKPLEFYKEKYGSAFYGIQKMYLMMEKQHNRGQDGAGFASIKLDVEPGERYISRVRSNQSQPIQDVFSQINERINEEMTTNPEYAEDVAAQKKNIPYIGELFLGHVRYGTFGKNSIESVHPFLRQSNWMHRNLILAGNFNMTNVKELFQNLVELGQHPKEMADTVTVMEKIGHFLDKEVMQLYQDCKAEGYSKQEASPVIAERLDVAKILARSAKNLDGGYAMAGLLGHGDAFVFRDPAGIRPAYFYQDDEVVVVASERPVIQTVFNVPFDKVKEIDPGSALIIKKNGVVSMKEILTPTVKKACSFERIYFSRGSDAEIYQERKNLGKLILPAVLNAIDQDTDNTVFSYIPNTAETSFFGLVEAAQDFLNQRKNNYILENRNILTAETLKELLEVKIRTEKVAIKDAKLRTFITADDSRDDLVAHVYDVTYGVIKPEDNLVIIDDSIVRGTTLKKSIIKMMDRLNPKRIVIVSSAPQIRYPDCYGIDMAKLEGLVAFRAALDLLKERNLYHIVDEVYAKCKAQEDFKDVDVVNYVTAIYEPFTDQEISDKIAEMLSSPEIKAEVKIIFQTVADLHVACPKNLGDWYFTGDYPTPGGNRVVNRAFMNFYEGKDARAY</sequence>
<accession>A0ABU9HM80</accession>
<evidence type="ECO:0000259" key="3">
    <source>
        <dbReference type="PROSITE" id="PS51278"/>
    </source>
</evidence>
<reference evidence="4 5" key="1">
    <citation type="submission" date="2024-04" db="EMBL/GenBank/DDBJ databases">
        <title>Flavobacterium sp. DGU99 16S ribosomal RNA gene Genome sequencing and assembly.</title>
        <authorList>
            <person name="Park S."/>
        </authorList>
    </citation>
    <scope>NUCLEOTIDE SEQUENCE [LARGE SCALE GENOMIC DNA]</scope>
    <source>
        <strain evidence="4 5">DGU99</strain>
    </source>
</reference>
<keyword evidence="1" id="KW-0808">Transferase</keyword>
<evidence type="ECO:0000313" key="4">
    <source>
        <dbReference type="EMBL" id="MEL1241249.1"/>
    </source>
</evidence>
<dbReference type="SUPFAM" id="SSF56235">
    <property type="entry name" value="N-terminal nucleophile aminohydrolases (Ntn hydrolases)"/>
    <property type="match status" value="1"/>
</dbReference>
<dbReference type="InterPro" id="IPR000836">
    <property type="entry name" value="PRTase_dom"/>
</dbReference>
<protein>
    <submittedName>
        <fullName evidence="4">Amidophosphoribosyltransferase</fullName>
    </submittedName>
</protein>
<dbReference type="InterPro" id="IPR017932">
    <property type="entry name" value="GATase_2_dom"/>
</dbReference>
<dbReference type="PROSITE" id="PS51278">
    <property type="entry name" value="GATASE_TYPE_2"/>
    <property type="match status" value="1"/>
</dbReference>
<dbReference type="CDD" id="cd06223">
    <property type="entry name" value="PRTases_typeI"/>
    <property type="match status" value="1"/>
</dbReference>
<keyword evidence="5" id="KW-1185">Reference proteome</keyword>
<keyword evidence="2" id="KW-0315">Glutamine amidotransferase</keyword>
<dbReference type="EMBL" id="JBBYHU010000016">
    <property type="protein sequence ID" value="MEL1241249.1"/>
    <property type="molecule type" value="Genomic_DNA"/>
</dbReference>
<feature type="domain" description="Glutamine amidotransferase type-2" evidence="3">
    <location>
        <begin position="9"/>
        <end position="303"/>
    </location>
</feature>
<dbReference type="InterPro" id="IPR029055">
    <property type="entry name" value="Ntn_hydrolases_N"/>
</dbReference>
<evidence type="ECO:0000313" key="5">
    <source>
        <dbReference type="Proteomes" id="UP001398556"/>
    </source>
</evidence>
<dbReference type="InterPro" id="IPR029057">
    <property type="entry name" value="PRTase-like"/>
</dbReference>
<evidence type="ECO:0000256" key="1">
    <source>
        <dbReference type="ARBA" id="ARBA00022679"/>
    </source>
</evidence>